<dbReference type="OrthoDB" id="17066at2759"/>
<dbReference type="EMBL" id="LGAV01000001">
    <property type="protein sequence ID" value="KOS15950.1"/>
    <property type="molecule type" value="Genomic_DNA"/>
</dbReference>
<dbReference type="RefSeq" id="XP_017993582.1">
    <property type="nucleotide sequence ID" value="XM_018137785.1"/>
</dbReference>
<organism evidence="2 3">
    <name type="scientific">Malassezia pachydermatis</name>
    <dbReference type="NCBI Taxonomy" id="77020"/>
    <lineage>
        <taxon>Eukaryota</taxon>
        <taxon>Fungi</taxon>
        <taxon>Dikarya</taxon>
        <taxon>Basidiomycota</taxon>
        <taxon>Ustilaginomycotina</taxon>
        <taxon>Malasseziomycetes</taxon>
        <taxon>Malasseziales</taxon>
        <taxon>Malasseziaceae</taxon>
        <taxon>Malassezia</taxon>
    </lineage>
</organism>
<reference evidence="2 3" key="1">
    <citation type="submission" date="2015-07" db="EMBL/GenBank/DDBJ databases">
        <title>Draft Genome Sequence of Malassezia furfur CBS1878 and Malassezia pachydermatis CBS1879.</title>
        <authorList>
            <person name="Triana S."/>
            <person name="Ohm R."/>
            <person name="Gonzalez A."/>
            <person name="DeCock H."/>
            <person name="Restrepo S."/>
            <person name="Celis A."/>
        </authorList>
    </citation>
    <scope>NUCLEOTIDE SEQUENCE [LARGE SCALE GENOMIC DNA]</scope>
    <source>
        <strain evidence="2 3">CBS 1879</strain>
    </source>
</reference>
<feature type="compositionally biased region" description="Basic and acidic residues" evidence="1">
    <location>
        <begin position="47"/>
        <end position="56"/>
    </location>
</feature>
<proteinExistence type="predicted"/>
<dbReference type="AlphaFoldDB" id="A0A0M8MXV4"/>
<feature type="compositionally biased region" description="Polar residues" evidence="1">
    <location>
        <begin position="34"/>
        <end position="45"/>
    </location>
</feature>
<protein>
    <submittedName>
        <fullName evidence="2">Uncharacterized protein</fullName>
    </submittedName>
</protein>
<dbReference type="VEuPathDB" id="FungiDB:Malapachy_3312"/>
<feature type="region of interest" description="Disordered" evidence="1">
    <location>
        <begin position="221"/>
        <end position="259"/>
    </location>
</feature>
<evidence type="ECO:0000256" key="1">
    <source>
        <dbReference type="SAM" id="MobiDB-lite"/>
    </source>
</evidence>
<feature type="compositionally biased region" description="Low complexity" evidence="1">
    <location>
        <begin position="225"/>
        <end position="258"/>
    </location>
</feature>
<name>A0A0M8MXV4_9BASI</name>
<evidence type="ECO:0000313" key="3">
    <source>
        <dbReference type="Proteomes" id="UP000037751"/>
    </source>
</evidence>
<dbReference type="Proteomes" id="UP000037751">
    <property type="component" value="Unassembled WGS sequence"/>
</dbReference>
<feature type="region of interest" description="Disordered" evidence="1">
    <location>
        <begin position="1"/>
        <end position="57"/>
    </location>
</feature>
<dbReference type="GeneID" id="28729661"/>
<evidence type="ECO:0000313" key="2">
    <source>
        <dbReference type="EMBL" id="KOS15950.1"/>
    </source>
</evidence>
<gene>
    <name evidence="2" type="ORF">Malapachy_3312</name>
</gene>
<accession>A0A0M8MXV4</accession>
<comment type="caution">
    <text evidence="2">The sequence shown here is derived from an EMBL/GenBank/DDBJ whole genome shotgun (WGS) entry which is preliminary data.</text>
</comment>
<sequence>MPRPTPATPAKRGAGGGAANPFQKLAENHASRAGSVSPSQRTPKSSPRPEPRDPHDAFLLPRTLEGTHHRKLRVLLQEFLKEATAWEEEHTLDGIRWASEMAQAWDDVATATLAIPGTDALAGEQRRARLVPVLMQLEEASAQLTKMCTRLRKHANKMELLAEQGRVLYLEAASGSRAEAITHEPMWGTWTMDRFVRALASLSMQYSVSTVHLAGLVDQLQQGHPSAPDESAASAPRLTSTKKTSATDTPQTTTASSPHRQALEAFVRLPYLHASGISSNAPSFGADAELVTGVSRHFLEHICETEVRSFA</sequence>
<keyword evidence="3" id="KW-1185">Reference proteome</keyword>